<comment type="similarity">
    <text evidence="2 11">Belongs to the class-V pyridoxal-phosphate-dependent aminotransferase family. SerC subfamily.</text>
</comment>
<dbReference type="InterPro" id="IPR020578">
    <property type="entry name" value="Aminotrans_V_PyrdxlP_BS"/>
</dbReference>
<dbReference type="CDD" id="cd00611">
    <property type="entry name" value="PSAT_like"/>
    <property type="match status" value="1"/>
</dbReference>
<feature type="binding site" evidence="11">
    <location>
        <begin position="81"/>
        <end position="82"/>
    </location>
    <ligand>
        <name>pyridoxal 5'-phosphate</name>
        <dbReference type="ChEBI" id="CHEBI:597326"/>
    </ligand>
</feature>
<dbReference type="NCBIfam" id="NF003764">
    <property type="entry name" value="PRK05355.1"/>
    <property type="match status" value="1"/>
</dbReference>
<proteinExistence type="inferred from homology"/>
<dbReference type="PANTHER" id="PTHR43247">
    <property type="entry name" value="PHOSPHOSERINE AMINOTRANSFERASE"/>
    <property type="match status" value="1"/>
</dbReference>
<evidence type="ECO:0000256" key="5">
    <source>
        <dbReference type="ARBA" id="ARBA00022679"/>
    </source>
</evidence>
<evidence type="ECO:0000256" key="8">
    <source>
        <dbReference type="ARBA" id="ARBA00023299"/>
    </source>
</evidence>
<keyword evidence="5 11" id="KW-0808">Transferase</keyword>
<comment type="caution">
    <text evidence="11">Lacks conserved residue(s) required for the propagation of feature annotation.</text>
</comment>
<evidence type="ECO:0000313" key="15">
    <source>
        <dbReference type="Proteomes" id="UP001247805"/>
    </source>
</evidence>
<comment type="subunit">
    <text evidence="11">Homodimer.</text>
</comment>
<evidence type="ECO:0000256" key="3">
    <source>
        <dbReference type="ARBA" id="ARBA00022576"/>
    </source>
</evidence>
<comment type="caution">
    <text evidence="14">The sequence shown here is derived from an EMBL/GenBank/DDBJ whole genome shotgun (WGS) entry which is preliminary data.</text>
</comment>
<protein>
    <recommendedName>
        <fullName evidence="11">Phosphoserine aminotransferase</fullName>
        <ecNumber evidence="11">2.6.1.52</ecNumber>
    </recommendedName>
    <alternativeName>
        <fullName evidence="11">Phosphohydroxythreonine aminotransferase</fullName>
        <shortName evidence="11">PSAT</shortName>
    </alternativeName>
</protein>
<keyword evidence="15" id="KW-1185">Reference proteome</keyword>
<dbReference type="Gene3D" id="3.40.640.10">
    <property type="entry name" value="Type I PLP-dependent aspartate aminotransferase-like (Major domain)"/>
    <property type="match status" value="1"/>
</dbReference>
<dbReference type="Proteomes" id="UP001247805">
    <property type="component" value="Unassembled WGS sequence"/>
</dbReference>
<feature type="binding site" evidence="11">
    <location>
        <position position="107"/>
    </location>
    <ligand>
        <name>pyridoxal 5'-phosphate</name>
        <dbReference type="ChEBI" id="CHEBI:597326"/>
    </ligand>
</feature>
<evidence type="ECO:0000256" key="12">
    <source>
        <dbReference type="RuleBase" id="RU004505"/>
    </source>
</evidence>
<dbReference type="GO" id="GO:0004648">
    <property type="term" value="F:O-phospho-L-serine:2-oxoglutarate aminotransferase activity"/>
    <property type="evidence" value="ECO:0007669"/>
    <property type="project" value="UniProtKB-EC"/>
</dbReference>
<dbReference type="Gene3D" id="3.90.1150.10">
    <property type="entry name" value="Aspartate Aminotransferase, domain 1"/>
    <property type="match status" value="1"/>
</dbReference>
<dbReference type="InterPro" id="IPR015424">
    <property type="entry name" value="PyrdxlP-dep_Trfase"/>
</dbReference>
<feature type="modified residue" description="N6-(pyridoxal phosphate)lysine" evidence="11">
    <location>
        <position position="202"/>
    </location>
</feature>
<dbReference type="Pfam" id="PF00266">
    <property type="entry name" value="Aminotran_5"/>
    <property type="match status" value="1"/>
</dbReference>
<accession>A0ABU3SY96</accession>
<evidence type="ECO:0000256" key="7">
    <source>
        <dbReference type="ARBA" id="ARBA00023096"/>
    </source>
</evidence>
<organism evidence="14 15">
    <name type="scientific">Paraglaciecola aquimarina</name>
    <dbReference type="NCBI Taxonomy" id="1235557"/>
    <lineage>
        <taxon>Bacteria</taxon>
        <taxon>Pseudomonadati</taxon>
        <taxon>Pseudomonadota</taxon>
        <taxon>Gammaproteobacteria</taxon>
        <taxon>Alteromonadales</taxon>
        <taxon>Alteromonadaceae</taxon>
        <taxon>Paraglaciecola</taxon>
    </lineage>
</organism>
<feature type="binding site" evidence="11">
    <location>
        <position position="158"/>
    </location>
    <ligand>
        <name>pyridoxal 5'-phosphate</name>
        <dbReference type="ChEBI" id="CHEBI:597326"/>
    </ligand>
</feature>
<sequence>MVKKEQSKVYNFCAGPAMLPASVMQKAQAEFLDWQGTGRSVMELSHRSKEYIALAEQAEQDFRDLLSIPSNYKVLFAQGGGRGQFSAVPMNLQGRGKCADFLLTGSWSNGAEQEAQKFLATNVVSDVVSKEGLTAVPDIDPSMMSANSAYFHYCTNETVDGIEIDDIPDSGDVPLVADMSSNILSKPIDVSKFGIIYAGAQKNIGPSGLAVVIVRDDLLDSAMPEVPTFLHYKTMDKFDSMYNTPPTYSWYLAGLVFKWLKEQGGLTAIAKKNAEKAALLYRCIDQTPFYINKVHPDFRSKMNVTFHLPSDELEAKFLVEAESRGLMALKGHRIVGGMRASIYNAMPIEGVITLTDFMRDFARRNG</sequence>
<dbReference type="PROSITE" id="PS00595">
    <property type="entry name" value="AA_TRANSFER_CLASS_5"/>
    <property type="match status" value="1"/>
</dbReference>
<keyword evidence="11" id="KW-0963">Cytoplasm</keyword>
<comment type="function">
    <text evidence="11">Catalyzes the reversible conversion of 3-phosphohydroxypyruvate to phosphoserine and of 3-hydroxy-2-oxo-4-phosphonooxybutanoate to phosphohydroxythreonine.</text>
</comment>
<dbReference type="EC" id="2.6.1.52" evidence="11"/>
<dbReference type="NCBIfam" id="TIGR01364">
    <property type="entry name" value="serC_1"/>
    <property type="match status" value="1"/>
</dbReference>
<feature type="binding site" evidence="11">
    <location>
        <begin position="243"/>
        <end position="244"/>
    </location>
    <ligand>
        <name>pyridoxal 5'-phosphate</name>
        <dbReference type="ChEBI" id="CHEBI:597326"/>
    </ligand>
</feature>
<evidence type="ECO:0000256" key="2">
    <source>
        <dbReference type="ARBA" id="ARBA00006904"/>
    </source>
</evidence>
<evidence type="ECO:0000256" key="11">
    <source>
        <dbReference type="HAMAP-Rule" id="MF_00160"/>
    </source>
</evidence>
<dbReference type="InterPro" id="IPR015422">
    <property type="entry name" value="PyrdxlP-dep_Trfase_small"/>
</dbReference>
<keyword evidence="6 11" id="KW-0663">Pyridoxal phosphate</keyword>
<dbReference type="HAMAP" id="MF_00160">
    <property type="entry name" value="SerC_aminotrans_5"/>
    <property type="match status" value="1"/>
</dbReference>
<evidence type="ECO:0000313" key="14">
    <source>
        <dbReference type="EMBL" id="MDU0354976.1"/>
    </source>
</evidence>
<feature type="binding site" evidence="11">
    <location>
        <position position="178"/>
    </location>
    <ligand>
        <name>pyridoxal 5'-phosphate</name>
        <dbReference type="ChEBI" id="CHEBI:597326"/>
    </ligand>
</feature>
<comment type="cofactor">
    <cofactor evidence="11">
        <name>pyridoxal 5'-phosphate</name>
        <dbReference type="ChEBI" id="CHEBI:597326"/>
    </cofactor>
    <text evidence="11">Binds 1 pyridoxal phosphate per subunit.</text>
</comment>
<gene>
    <name evidence="11 14" type="primary">serC</name>
    <name evidence="14" type="ORF">RS130_14610</name>
</gene>
<keyword evidence="4 11" id="KW-0028">Amino-acid biosynthesis</keyword>
<evidence type="ECO:0000259" key="13">
    <source>
        <dbReference type="Pfam" id="PF00266"/>
    </source>
</evidence>
<evidence type="ECO:0000256" key="6">
    <source>
        <dbReference type="ARBA" id="ARBA00022898"/>
    </source>
</evidence>
<dbReference type="SUPFAM" id="SSF53383">
    <property type="entry name" value="PLP-dependent transferases"/>
    <property type="match status" value="1"/>
</dbReference>
<evidence type="ECO:0000256" key="10">
    <source>
        <dbReference type="ARBA" id="ARBA00049007"/>
    </source>
</evidence>
<feature type="binding site" evidence="11">
    <location>
        <position position="201"/>
    </location>
    <ligand>
        <name>pyridoxal 5'-phosphate</name>
        <dbReference type="ChEBI" id="CHEBI:597326"/>
    </ligand>
</feature>
<feature type="domain" description="Aminotransferase class V" evidence="13">
    <location>
        <begin position="9"/>
        <end position="351"/>
    </location>
</feature>
<keyword evidence="3 11" id="KW-0032">Aminotransferase</keyword>
<dbReference type="EMBL" id="JAWDIO010000002">
    <property type="protein sequence ID" value="MDU0354976.1"/>
    <property type="molecule type" value="Genomic_DNA"/>
</dbReference>
<dbReference type="InterPro" id="IPR000192">
    <property type="entry name" value="Aminotrans_V_dom"/>
</dbReference>
<dbReference type="InterPro" id="IPR022278">
    <property type="entry name" value="Pser_aminoTfrase"/>
</dbReference>
<dbReference type="PANTHER" id="PTHR43247:SF1">
    <property type="entry name" value="PHOSPHOSERINE AMINOTRANSFERASE"/>
    <property type="match status" value="1"/>
</dbReference>
<keyword evidence="8 11" id="KW-0718">Serine biosynthesis</keyword>
<comment type="catalytic activity">
    <reaction evidence="10 11 12">
        <text>O-phospho-L-serine + 2-oxoglutarate = 3-phosphooxypyruvate + L-glutamate</text>
        <dbReference type="Rhea" id="RHEA:14329"/>
        <dbReference type="ChEBI" id="CHEBI:16810"/>
        <dbReference type="ChEBI" id="CHEBI:18110"/>
        <dbReference type="ChEBI" id="CHEBI:29985"/>
        <dbReference type="ChEBI" id="CHEBI:57524"/>
        <dbReference type="EC" id="2.6.1.52"/>
    </reaction>
</comment>
<keyword evidence="7 11" id="KW-0664">Pyridoxine biosynthesis</keyword>
<name>A0ABU3SY96_9ALTE</name>
<feature type="binding site" evidence="11">
    <location>
        <position position="47"/>
    </location>
    <ligand>
        <name>L-glutamate</name>
        <dbReference type="ChEBI" id="CHEBI:29985"/>
    </ligand>
</feature>
<comment type="pathway">
    <text evidence="1 11 12">Amino-acid biosynthesis; L-serine biosynthesis; L-serine from 3-phospho-D-glycerate: step 2/3.</text>
</comment>
<comment type="subcellular location">
    <subcellularLocation>
        <location evidence="11">Cytoplasm</location>
    </subcellularLocation>
</comment>
<dbReference type="RefSeq" id="WP_316026538.1">
    <property type="nucleotide sequence ID" value="NZ_JAWDIO010000002.1"/>
</dbReference>
<dbReference type="InterPro" id="IPR015421">
    <property type="entry name" value="PyrdxlP-dep_Trfase_major"/>
</dbReference>
<comment type="pathway">
    <text evidence="11">Cofactor biosynthesis; pyridoxine 5'-phosphate biosynthesis; pyridoxine 5'-phosphate from D-erythrose 4-phosphate: step 3/5.</text>
</comment>
<evidence type="ECO:0000256" key="1">
    <source>
        <dbReference type="ARBA" id="ARBA00005099"/>
    </source>
</evidence>
<reference evidence="14 15" key="1">
    <citation type="submission" date="2023-10" db="EMBL/GenBank/DDBJ databases">
        <title>Glaciecola aquimarina strain GGW-M5 nov., isolated from a coastal seawater.</title>
        <authorList>
            <person name="Bayburt H."/>
            <person name="Kim J.M."/>
            <person name="Choi B.J."/>
            <person name="Jeon C.O."/>
        </authorList>
    </citation>
    <scope>NUCLEOTIDE SEQUENCE [LARGE SCALE GENOMIC DNA]</scope>
    <source>
        <strain evidence="14 15">KCTC 32108</strain>
    </source>
</reference>
<evidence type="ECO:0000256" key="4">
    <source>
        <dbReference type="ARBA" id="ARBA00022605"/>
    </source>
</evidence>
<dbReference type="PIRSF" id="PIRSF000525">
    <property type="entry name" value="SerC"/>
    <property type="match status" value="1"/>
</dbReference>
<comment type="catalytic activity">
    <reaction evidence="9 11">
        <text>4-(phosphooxy)-L-threonine + 2-oxoglutarate = (R)-3-hydroxy-2-oxo-4-phosphooxybutanoate + L-glutamate</text>
        <dbReference type="Rhea" id="RHEA:16573"/>
        <dbReference type="ChEBI" id="CHEBI:16810"/>
        <dbReference type="ChEBI" id="CHEBI:29985"/>
        <dbReference type="ChEBI" id="CHEBI:58452"/>
        <dbReference type="ChEBI" id="CHEBI:58538"/>
        <dbReference type="EC" id="2.6.1.52"/>
    </reaction>
</comment>
<evidence type="ECO:0000256" key="9">
    <source>
        <dbReference type="ARBA" id="ARBA00047630"/>
    </source>
</evidence>